<comment type="function">
    <text evidence="7">Functions as a peptidoglycan terminase that cleaves nascent peptidoglycan strands endolytically to terminate their elongation.</text>
</comment>
<dbReference type="PANTHER" id="PTHR30518:SF2">
    <property type="entry name" value="ENDOLYTIC MUREIN TRANSGLYCOSYLASE"/>
    <property type="match status" value="1"/>
</dbReference>
<gene>
    <name evidence="7 8" type="primary">mltG</name>
    <name evidence="8" type="ORF">ABWT76_003942</name>
</gene>
<dbReference type="Gene3D" id="3.30.160.60">
    <property type="entry name" value="Classic Zinc Finger"/>
    <property type="match status" value="1"/>
</dbReference>
<dbReference type="EMBL" id="CP159837">
    <property type="protein sequence ID" value="XCM35280.1"/>
    <property type="molecule type" value="Genomic_DNA"/>
</dbReference>
<evidence type="ECO:0000256" key="3">
    <source>
        <dbReference type="ARBA" id="ARBA00022989"/>
    </source>
</evidence>
<dbReference type="GO" id="GO:0071555">
    <property type="term" value="P:cell wall organization"/>
    <property type="evidence" value="ECO:0007669"/>
    <property type="project" value="UniProtKB-KW"/>
</dbReference>
<keyword evidence="1 7" id="KW-1003">Cell membrane</keyword>
<keyword evidence="5 7" id="KW-0456">Lyase</keyword>
<proteinExistence type="inferred from homology"/>
<keyword evidence="2 7" id="KW-0812">Transmembrane</keyword>
<dbReference type="HAMAP" id="MF_02065">
    <property type="entry name" value="MltG"/>
    <property type="match status" value="1"/>
</dbReference>
<protein>
    <recommendedName>
        <fullName evidence="7">Endolytic murein transglycosylase</fullName>
        <ecNumber evidence="7">4.2.2.29</ecNumber>
    </recommendedName>
    <alternativeName>
        <fullName evidence="7">Peptidoglycan lytic transglycosylase</fullName>
    </alternativeName>
    <alternativeName>
        <fullName evidence="7">Peptidoglycan polymerization terminase</fullName>
    </alternativeName>
</protein>
<dbReference type="AlphaFoldDB" id="A0AAU8J911"/>
<dbReference type="Gene3D" id="3.30.1490.480">
    <property type="entry name" value="Endolytic murein transglycosylase"/>
    <property type="match status" value="1"/>
</dbReference>
<dbReference type="NCBIfam" id="TIGR00247">
    <property type="entry name" value="endolytic transglycosylase MltG"/>
    <property type="match status" value="1"/>
</dbReference>
<dbReference type="GO" id="GO:0009252">
    <property type="term" value="P:peptidoglycan biosynthetic process"/>
    <property type="evidence" value="ECO:0007669"/>
    <property type="project" value="UniProtKB-UniRule"/>
</dbReference>
<evidence type="ECO:0000313" key="8">
    <source>
        <dbReference type="EMBL" id="XCM35280.1"/>
    </source>
</evidence>
<feature type="site" description="Important for catalytic activity" evidence="7">
    <location>
        <position position="218"/>
    </location>
</feature>
<evidence type="ECO:0000256" key="4">
    <source>
        <dbReference type="ARBA" id="ARBA00023136"/>
    </source>
</evidence>
<evidence type="ECO:0000256" key="1">
    <source>
        <dbReference type="ARBA" id="ARBA00022475"/>
    </source>
</evidence>
<keyword evidence="3 7" id="KW-1133">Transmembrane helix</keyword>
<organism evidence="8">
    <name type="scientific">Planktothricoides raciborskii GIHE-MW2</name>
    <dbReference type="NCBI Taxonomy" id="2792601"/>
    <lineage>
        <taxon>Bacteria</taxon>
        <taxon>Bacillati</taxon>
        <taxon>Cyanobacteriota</taxon>
        <taxon>Cyanophyceae</taxon>
        <taxon>Oscillatoriophycideae</taxon>
        <taxon>Oscillatoriales</taxon>
        <taxon>Oscillatoriaceae</taxon>
        <taxon>Planktothricoides</taxon>
    </lineage>
</organism>
<dbReference type="CDD" id="cd08010">
    <property type="entry name" value="MltG_like"/>
    <property type="match status" value="1"/>
</dbReference>
<dbReference type="EC" id="4.2.2.29" evidence="7"/>
<name>A0AAU8J911_9CYAN</name>
<dbReference type="PANTHER" id="PTHR30518">
    <property type="entry name" value="ENDOLYTIC MUREIN TRANSGLYCOSYLASE"/>
    <property type="match status" value="1"/>
</dbReference>
<evidence type="ECO:0000256" key="6">
    <source>
        <dbReference type="ARBA" id="ARBA00023316"/>
    </source>
</evidence>
<reference evidence="8" key="1">
    <citation type="submission" date="2024-07" db="EMBL/GenBank/DDBJ databases">
        <authorList>
            <person name="Kim Y.J."/>
            <person name="Jeong J.Y."/>
        </authorList>
    </citation>
    <scope>NUCLEOTIDE SEQUENCE</scope>
    <source>
        <strain evidence="8">GIHE-MW2</strain>
    </source>
</reference>
<accession>A0AAU8J911</accession>
<comment type="catalytic activity">
    <reaction evidence="7">
        <text>a peptidoglycan chain = a peptidoglycan chain with N-acetyl-1,6-anhydromuramyl-[peptide] at the reducing end + a peptidoglycan chain with N-acetylglucosamine at the non-reducing end.</text>
        <dbReference type="EC" id="4.2.2.29"/>
    </reaction>
</comment>
<keyword evidence="4 7" id="KW-0472">Membrane</keyword>
<dbReference type="GO" id="GO:0005886">
    <property type="term" value="C:plasma membrane"/>
    <property type="evidence" value="ECO:0007669"/>
    <property type="project" value="UniProtKB-UniRule"/>
</dbReference>
<keyword evidence="6 7" id="KW-0961">Cell wall biogenesis/degradation</keyword>
<evidence type="ECO:0000256" key="2">
    <source>
        <dbReference type="ARBA" id="ARBA00022692"/>
    </source>
</evidence>
<dbReference type="Pfam" id="PF02618">
    <property type="entry name" value="YceG"/>
    <property type="match status" value="1"/>
</dbReference>
<evidence type="ECO:0000256" key="5">
    <source>
        <dbReference type="ARBA" id="ARBA00023239"/>
    </source>
</evidence>
<dbReference type="RefSeq" id="WP_313890597.1">
    <property type="nucleotide sequence ID" value="NZ_CP159837.1"/>
</dbReference>
<sequence length="341" mass="38235">MAGLQAGAWWMSASAPMASPFTKETDEESKPKAIYLEIASGTPGQQIGTKLINQGLIRSETAWKLWTRWQTFREPNGGFQAGAYEFYPTEDLNAIATKIWRGSVVQDGYTIREGWTLKKMADYLESLGFFSAKEFMAAASEIPTNEFPWLPKDIPHLEGFLYPDTYHLNSDQISPQAVIRQMLGQFERLVLPVYEAGKAQTNYSLKEWVTLASIVEREAVIAQERPLIAGVFARRLEEGIPLGADPTVEYGLGVTQTPDRPLTWEQVETPSPYNTYLNVGLPPTPIGSPGLPSLTASLNPQKTEYLYFVARYDGTHVFSRTLAEHQKAQEEIHDRRDGARQ</sequence>
<dbReference type="GO" id="GO:0008932">
    <property type="term" value="F:lytic endotransglycosylase activity"/>
    <property type="evidence" value="ECO:0007669"/>
    <property type="project" value="UniProtKB-UniRule"/>
</dbReference>
<comment type="similarity">
    <text evidence="7">Belongs to the transglycosylase MltG family.</text>
</comment>
<evidence type="ECO:0000256" key="7">
    <source>
        <dbReference type="HAMAP-Rule" id="MF_02065"/>
    </source>
</evidence>
<dbReference type="InterPro" id="IPR003770">
    <property type="entry name" value="MLTG-like"/>
</dbReference>